<dbReference type="EMBL" id="JAFMYW010000001">
    <property type="protein sequence ID" value="MBO0947644.1"/>
    <property type="molecule type" value="Genomic_DNA"/>
</dbReference>
<evidence type="ECO:0000259" key="10">
    <source>
        <dbReference type="Pfam" id="PF18962"/>
    </source>
</evidence>
<comment type="similarity">
    <text evidence="1">Belongs to the peptidase M43B family.</text>
</comment>
<dbReference type="InterPro" id="IPR026444">
    <property type="entry name" value="Secre_tail"/>
</dbReference>
<sequence>MKKQDNRGGVFSLLSTVFCGVANRATLELDNQQKTEDSKLKAVLTGLFLWMSLTSGFGQTGVPSVGTSADDDSHKQRCANPIIEAQLQRQSPGRLQQINSLNDQVRTYTLFNPQARGAAATVYRIPVVVHVVHNQPTGTVGGANNPNITEAQILSQIQVLNEDYRKIAGTPGGSSTNPIAVDTNIEFYLATQDPNGQTTNGITRTYYAAKSSFDLFNDLFLLSSIVYWPSDRYLNIWVAAISNKNYLGYGQFPTAADTLKGLGDTDARIDGVVIDHHYFGRKTGTVTSSLYCCGRTTTHEVGHWLGLIHPNGDTYCGDDYVADTPPIQSLNETDRCTDIFSTCKPGVTTRNLIEDYMDYTPDACMNVFTGGQRDRMAAVLQLSPRRLQLIQANSALPETEKLTVLVYPNPSETQSTVNVQFKGSQAFSTELIDASGRLIQSDAYPTTLSRQITLPVTNLQAGVYIFRVKTQNETVSQRVLIR</sequence>
<dbReference type="Pfam" id="PF05572">
    <property type="entry name" value="Peptidase_M43"/>
    <property type="match status" value="1"/>
</dbReference>
<dbReference type="PANTHER" id="PTHR47466">
    <property type="match status" value="1"/>
</dbReference>
<evidence type="ECO:0000256" key="4">
    <source>
        <dbReference type="ARBA" id="ARBA00022729"/>
    </source>
</evidence>
<dbReference type="RefSeq" id="WP_207327552.1">
    <property type="nucleotide sequence ID" value="NZ_JAFMYW010000001.1"/>
</dbReference>
<proteinExistence type="inferred from homology"/>
<reference evidence="11 12" key="1">
    <citation type="submission" date="2021-03" db="EMBL/GenBank/DDBJ databases">
        <title>Fibrella sp. HMF5405 genome sequencing and assembly.</title>
        <authorList>
            <person name="Kang H."/>
            <person name="Kim H."/>
            <person name="Bae S."/>
            <person name="Joh K."/>
        </authorList>
    </citation>
    <scope>NUCLEOTIDE SEQUENCE [LARGE SCALE GENOMIC DNA]</scope>
    <source>
        <strain evidence="11 12">HMF5405</strain>
    </source>
</reference>
<dbReference type="InterPro" id="IPR024079">
    <property type="entry name" value="MetalloPept_cat_dom_sf"/>
</dbReference>
<evidence type="ECO:0000259" key="9">
    <source>
        <dbReference type="Pfam" id="PF05572"/>
    </source>
</evidence>
<accession>A0ABS3JCB7</accession>
<dbReference type="CDD" id="cd04275">
    <property type="entry name" value="ZnMc_pappalysin_like"/>
    <property type="match status" value="1"/>
</dbReference>
<protein>
    <submittedName>
        <fullName evidence="11">T9SS type A sorting domain-containing protein</fullName>
    </submittedName>
</protein>
<keyword evidence="2" id="KW-0645">Protease</keyword>
<organism evidence="11 12">
    <name type="scientific">Fibrella forsythiae</name>
    <dbReference type="NCBI Taxonomy" id="2817061"/>
    <lineage>
        <taxon>Bacteria</taxon>
        <taxon>Pseudomonadati</taxon>
        <taxon>Bacteroidota</taxon>
        <taxon>Cytophagia</taxon>
        <taxon>Cytophagales</taxon>
        <taxon>Spirosomataceae</taxon>
        <taxon>Fibrella</taxon>
    </lineage>
</organism>
<gene>
    <name evidence="11" type="ORF">J2I46_03570</name>
</gene>
<evidence type="ECO:0000256" key="6">
    <source>
        <dbReference type="ARBA" id="ARBA00022833"/>
    </source>
</evidence>
<comment type="caution">
    <text evidence="11">The sequence shown here is derived from an EMBL/GenBank/DDBJ whole genome shotgun (WGS) entry which is preliminary data.</text>
</comment>
<keyword evidence="7" id="KW-0482">Metalloprotease</keyword>
<dbReference type="InterPro" id="IPR008754">
    <property type="entry name" value="Peptidase_M43"/>
</dbReference>
<feature type="domain" description="Secretion system C-terminal sorting" evidence="10">
    <location>
        <begin position="406"/>
        <end position="481"/>
    </location>
</feature>
<evidence type="ECO:0000256" key="1">
    <source>
        <dbReference type="ARBA" id="ARBA00008721"/>
    </source>
</evidence>
<dbReference type="SUPFAM" id="SSF55486">
    <property type="entry name" value="Metalloproteases ('zincins'), catalytic domain"/>
    <property type="match status" value="1"/>
</dbReference>
<dbReference type="NCBIfam" id="TIGR04183">
    <property type="entry name" value="Por_Secre_tail"/>
    <property type="match status" value="1"/>
</dbReference>
<evidence type="ECO:0000256" key="5">
    <source>
        <dbReference type="ARBA" id="ARBA00022801"/>
    </source>
</evidence>
<evidence type="ECO:0000256" key="2">
    <source>
        <dbReference type="ARBA" id="ARBA00022670"/>
    </source>
</evidence>
<keyword evidence="3" id="KW-0479">Metal-binding</keyword>
<dbReference type="Proteomes" id="UP000664628">
    <property type="component" value="Unassembled WGS sequence"/>
</dbReference>
<feature type="domain" description="Peptidase M43 pregnancy-associated plasma-A" evidence="9">
    <location>
        <begin position="228"/>
        <end position="380"/>
    </location>
</feature>
<evidence type="ECO:0000313" key="11">
    <source>
        <dbReference type="EMBL" id="MBO0947644.1"/>
    </source>
</evidence>
<evidence type="ECO:0000256" key="8">
    <source>
        <dbReference type="ARBA" id="ARBA00023157"/>
    </source>
</evidence>
<dbReference type="Pfam" id="PF18962">
    <property type="entry name" value="Por_Secre_tail"/>
    <property type="match status" value="1"/>
</dbReference>
<keyword evidence="8" id="KW-1015">Disulfide bond</keyword>
<keyword evidence="12" id="KW-1185">Reference proteome</keyword>
<evidence type="ECO:0000313" key="12">
    <source>
        <dbReference type="Proteomes" id="UP000664628"/>
    </source>
</evidence>
<evidence type="ECO:0000256" key="7">
    <source>
        <dbReference type="ARBA" id="ARBA00023049"/>
    </source>
</evidence>
<name>A0ABS3JCB7_9BACT</name>
<keyword evidence="5" id="KW-0378">Hydrolase</keyword>
<keyword evidence="6" id="KW-0862">Zinc</keyword>
<dbReference type="Gene3D" id="3.40.390.10">
    <property type="entry name" value="Collagenase (Catalytic Domain)"/>
    <property type="match status" value="1"/>
</dbReference>
<evidence type="ECO:0000256" key="3">
    <source>
        <dbReference type="ARBA" id="ARBA00022723"/>
    </source>
</evidence>
<dbReference type="PANTHER" id="PTHR47466:SF1">
    <property type="entry name" value="METALLOPROTEASE MEP1 (AFU_ORTHOLOGUE AFUA_1G07730)-RELATED"/>
    <property type="match status" value="1"/>
</dbReference>
<keyword evidence="4" id="KW-0732">Signal</keyword>